<name>A0A0K2UP51_LEPSM</name>
<feature type="non-terminal residue" evidence="2">
    <location>
        <position position="1"/>
    </location>
</feature>
<keyword evidence="1" id="KW-0472">Membrane</keyword>
<feature type="transmembrane region" description="Helical" evidence="1">
    <location>
        <begin position="7"/>
        <end position="28"/>
    </location>
</feature>
<accession>A0A0K2UP51</accession>
<protein>
    <submittedName>
        <fullName evidence="2">Uncharacterized protein</fullName>
    </submittedName>
</protein>
<evidence type="ECO:0000313" key="2">
    <source>
        <dbReference type="EMBL" id="CDW40018.1"/>
    </source>
</evidence>
<dbReference type="AlphaFoldDB" id="A0A0K2UP51"/>
<keyword evidence="1" id="KW-1133">Transmembrane helix</keyword>
<organism evidence="2">
    <name type="scientific">Lepeophtheirus salmonis</name>
    <name type="common">Salmon louse</name>
    <name type="synonym">Caligus salmonis</name>
    <dbReference type="NCBI Taxonomy" id="72036"/>
    <lineage>
        <taxon>Eukaryota</taxon>
        <taxon>Metazoa</taxon>
        <taxon>Ecdysozoa</taxon>
        <taxon>Arthropoda</taxon>
        <taxon>Crustacea</taxon>
        <taxon>Multicrustacea</taxon>
        <taxon>Hexanauplia</taxon>
        <taxon>Copepoda</taxon>
        <taxon>Siphonostomatoida</taxon>
        <taxon>Caligidae</taxon>
        <taxon>Lepeophtheirus</taxon>
    </lineage>
</organism>
<dbReference type="EMBL" id="HACA01022657">
    <property type="protein sequence ID" value="CDW40018.1"/>
    <property type="molecule type" value="Transcribed_RNA"/>
</dbReference>
<dbReference type="OrthoDB" id="7312725at2759"/>
<reference evidence="2" key="1">
    <citation type="submission" date="2014-05" db="EMBL/GenBank/DDBJ databases">
        <authorList>
            <person name="Chronopoulou M."/>
        </authorList>
    </citation>
    <scope>NUCLEOTIDE SEQUENCE</scope>
    <source>
        <tissue evidence="2">Whole organism</tissue>
    </source>
</reference>
<evidence type="ECO:0000256" key="1">
    <source>
        <dbReference type="SAM" id="Phobius"/>
    </source>
</evidence>
<sequence>LSIRDRPGTWFCSALWPVPFYWFGWFWYLNSIHFRFQNTRYCQLILFRHNNFTLDPIYSYFFPNHIEIFFCALRSYLWNINKPIFPKFSSTYKCLLVGNYVCNGRCHCIRLDDTVALFTTSKNKKTESEVISYLADEDWSLINKYGPEKRNLLFQYYYYCDVPPFVQNLTQFKECVVAYISGYLVKSVSEYLLCPECFGALYCHNPCN</sequence>
<proteinExistence type="predicted"/>
<keyword evidence="1" id="KW-0812">Transmembrane</keyword>